<protein>
    <recommendedName>
        <fullName evidence="11">NADH:flavin oxidoreductase/NADH oxidase N-terminal domain-containing protein</fullName>
    </recommendedName>
</protein>
<dbReference type="PANTHER" id="PTHR22893">
    <property type="entry name" value="NADH OXIDOREDUCTASE-RELATED"/>
    <property type="match status" value="1"/>
</dbReference>
<accession>A0A811R252</accession>
<comment type="similarity">
    <text evidence="2">Belongs to the NADH:flavin oxidoreductase/NADH oxidase family.</text>
</comment>
<dbReference type="InterPro" id="IPR001155">
    <property type="entry name" value="OxRdtase_FMN_N"/>
</dbReference>
<dbReference type="OrthoDB" id="1663137at2759"/>
<dbReference type="InterPro" id="IPR013785">
    <property type="entry name" value="Aldolase_TIM"/>
</dbReference>
<keyword evidence="4" id="KW-0285">Flavoprotein</keyword>
<evidence type="ECO:0000313" key="13">
    <source>
        <dbReference type="Proteomes" id="UP000604825"/>
    </source>
</evidence>
<evidence type="ECO:0000256" key="8">
    <source>
        <dbReference type="ARBA" id="ARBA00022857"/>
    </source>
</evidence>
<evidence type="ECO:0000256" key="2">
    <source>
        <dbReference type="ARBA" id="ARBA00005979"/>
    </source>
</evidence>
<dbReference type="Gene3D" id="3.20.20.70">
    <property type="entry name" value="Aldolase class I"/>
    <property type="match status" value="2"/>
</dbReference>
<evidence type="ECO:0000256" key="3">
    <source>
        <dbReference type="ARBA" id="ARBA00022516"/>
    </source>
</evidence>
<comment type="caution">
    <text evidence="12">The sequence shown here is derived from an EMBL/GenBank/DDBJ whole genome shotgun (WGS) entry which is preliminary data.</text>
</comment>
<dbReference type="GO" id="GO:0031408">
    <property type="term" value="P:oxylipin biosynthetic process"/>
    <property type="evidence" value="ECO:0007669"/>
    <property type="project" value="UniProtKB-KW"/>
</dbReference>
<evidence type="ECO:0000256" key="5">
    <source>
        <dbReference type="ARBA" id="ARBA00022643"/>
    </source>
</evidence>
<keyword evidence="5" id="KW-0288">FMN</keyword>
<evidence type="ECO:0000256" key="9">
    <source>
        <dbReference type="ARBA" id="ARBA00023098"/>
    </source>
</evidence>
<dbReference type="Proteomes" id="UP000604825">
    <property type="component" value="Unassembled WGS sequence"/>
</dbReference>
<evidence type="ECO:0000256" key="10">
    <source>
        <dbReference type="ARBA" id="ARBA00023160"/>
    </source>
</evidence>
<keyword evidence="7" id="KW-0276">Fatty acid metabolism</keyword>
<proteinExistence type="inferred from homology"/>
<dbReference type="InterPro" id="IPR045247">
    <property type="entry name" value="Oye-like"/>
</dbReference>
<dbReference type="EMBL" id="CAJGYO010000012">
    <property type="protein sequence ID" value="CAD6263592.1"/>
    <property type="molecule type" value="Genomic_DNA"/>
</dbReference>
<evidence type="ECO:0000256" key="4">
    <source>
        <dbReference type="ARBA" id="ARBA00022630"/>
    </source>
</evidence>
<name>A0A811R252_9POAL</name>
<gene>
    <name evidence="12" type="ORF">NCGR_LOCUS46897</name>
</gene>
<dbReference type="SUPFAM" id="SSF51395">
    <property type="entry name" value="FMN-linked oxidoreductases"/>
    <property type="match status" value="1"/>
</dbReference>
<dbReference type="GO" id="GO:0016491">
    <property type="term" value="F:oxidoreductase activity"/>
    <property type="evidence" value="ECO:0007669"/>
    <property type="project" value="InterPro"/>
</dbReference>
<evidence type="ECO:0000256" key="1">
    <source>
        <dbReference type="ARBA" id="ARBA00001917"/>
    </source>
</evidence>
<keyword evidence="13" id="KW-1185">Reference proteome</keyword>
<evidence type="ECO:0000256" key="7">
    <source>
        <dbReference type="ARBA" id="ARBA00022832"/>
    </source>
</evidence>
<sequence length="296" mass="32878">MESIPLLSPYETERFRFSHRTVLAPLTRARSYGNLPQSHAILYYSQRATEGCLLIAEATGVSSDAQGMSLIPHTPGIWTKAQVEAWKPVVDAVHAKGGIFFCQIWHVGRASDMGFQPNGQAPIYKLLKPQVRSNGIDIANFSTPRRLDTHDIPLVVNDFKNAARNAVEAGFDGVEIHGAHGYLIDQFLKDEANDRTDKYGGSLENHCRFALEVVQAVADEIGADKGTFIADGDYDREDGNEAISTSYADLIAYGRWFLSNPDLPQRFGLDAPLNKYNRSTFYTPDPVIGYTDYPFL</sequence>
<dbReference type="Pfam" id="PF00724">
    <property type="entry name" value="Oxidored_FMN"/>
    <property type="match status" value="1"/>
</dbReference>
<dbReference type="CDD" id="cd02933">
    <property type="entry name" value="OYE_like_FMN"/>
    <property type="match status" value="1"/>
</dbReference>
<keyword evidence="6" id="KW-0925">Oxylipin biosynthesis</keyword>
<dbReference type="PANTHER" id="PTHR22893:SF113">
    <property type="entry name" value="12-OXOPHYTODIENOATE REDUCTASE 13-RELATED"/>
    <property type="match status" value="1"/>
</dbReference>
<reference evidence="12" key="1">
    <citation type="submission" date="2020-10" db="EMBL/GenBank/DDBJ databases">
        <authorList>
            <person name="Han B."/>
            <person name="Lu T."/>
            <person name="Zhao Q."/>
            <person name="Huang X."/>
            <person name="Zhao Y."/>
        </authorList>
    </citation>
    <scope>NUCLEOTIDE SEQUENCE</scope>
</reference>
<comment type="cofactor">
    <cofactor evidence="1">
        <name>FMN</name>
        <dbReference type="ChEBI" id="CHEBI:58210"/>
    </cofactor>
</comment>
<evidence type="ECO:0000256" key="6">
    <source>
        <dbReference type="ARBA" id="ARBA00022767"/>
    </source>
</evidence>
<evidence type="ECO:0000313" key="12">
    <source>
        <dbReference type="EMBL" id="CAD6263592.1"/>
    </source>
</evidence>
<keyword evidence="8" id="KW-0521">NADP</keyword>
<dbReference type="GO" id="GO:0006633">
    <property type="term" value="P:fatty acid biosynthetic process"/>
    <property type="evidence" value="ECO:0007669"/>
    <property type="project" value="UniProtKB-KW"/>
</dbReference>
<keyword evidence="3" id="KW-0444">Lipid biosynthesis</keyword>
<organism evidence="12 13">
    <name type="scientific">Miscanthus lutarioriparius</name>
    <dbReference type="NCBI Taxonomy" id="422564"/>
    <lineage>
        <taxon>Eukaryota</taxon>
        <taxon>Viridiplantae</taxon>
        <taxon>Streptophyta</taxon>
        <taxon>Embryophyta</taxon>
        <taxon>Tracheophyta</taxon>
        <taxon>Spermatophyta</taxon>
        <taxon>Magnoliopsida</taxon>
        <taxon>Liliopsida</taxon>
        <taxon>Poales</taxon>
        <taxon>Poaceae</taxon>
        <taxon>PACMAD clade</taxon>
        <taxon>Panicoideae</taxon>
        <taxon>Andropogonodae</taxon>
        <taxon>Andropogoneae</taxon>
        <taxon>Saccharinae</taxon>
        <taxon>Miscanthus</taxon>
    </lineage>
</organism>
<feature type="domain" description="NADH:flavin oxidoreductase/NADH oxidase N-terminal" evidence="11">
    <location>
        <begin position="6"/>
        <end position="225"/>
    </location>
</feature>
<dbReference type="AlphaFoldDB" id="A0A811R252"/>
<keyword evidence="9" id="KW-0443">Lipid metabolism</keyword>
<keyword evidence="10" id="KW-0275">Fatty acid biosynthesis</keyword>
<evidence type="ECO:0000259" key="11">
    <source>
        <dbReference type="Pfam" id="PF00724"/>
    </source>
</evidence>
<dbReference type="GO" id="GO:0010181">
    <property type="term" value="F:FMN binding"/>
    <property type="evidence" value="ECO:0007669"/>
    <property type="project" value="InterPro"/>
</dbReference>